<dbReference type="PANTHER" id="PTHR47067">
    <property type="entry name" value="TPX2 (TARGETING PROTEIN FOR XKLP2) PROTEIN FAMILY-RELATED"/>
    <property type="match status" value="1"/>
</dbReference>
<comment type="caution">
    <text evidence="2">The sequence shown here is derived from an EMBL/GenBank/DDBJ whole genome shotgun (WGS) entry which is preliminary data.</text>
</comment>
<dbReference type="EMBL" id="JAKOGI010000250">
    <property type="protein sequence ID" value="KAJ8438586.1"/>
    <property type="molecule type" value="Genomic_DNA"/>
</dbReference>
<sequence>MAESAVLRRSFSNPSESCLQEGDPLRALGESVSFGRYMSESLAWEKWSTFSHNRYLEEAEKYSKPGSVAKMKAYFEAHYKRIGAKKQAAREQASDAPCSFEQEVQDNVSDSSCLNLGAAEANAYPSTHESPVKETPDVEAPPGVVVSSCGSSTETKDLQNVGNNDVEMGGMVTDSTGSHGQAEIFQYKDPEVNINVSESTSENEMNVNESSDAMESNFVVATLEMKVPVLKELEKENMDSKSKRKSAISSIKKSTKSNVSKLSSSLARLAAPIRPKKESYGTPKSRKSAAKELLKEKKPAPKLLHMSVNSDTNLIKKDFQASQKTRMGKVFTPLGKIIRDSIAYSPAPSRASVSDVVRLKSTTPHTETRRRSRVALEKAFDKSRKLEQKFQCPSVSVVKSSAQSPSPTIFSSFNFRTEERAAKRREFFQKRMEKEAEKMQLLDKAKVKAKADFRKSCMNMKVNLSEDIKTEVLSDNMNKIPPRRSESPKRRSKPASDLAGSACPRPPQWIIGSKLGREKAKPIPVQSSTPLTKKKRHENASPNIL</sequence>
<reference evidence="2" key="1">
    <citation type="submission" date="2022-04" db="EMBL/GenBank/DDBJ databases">
        <title>Carnegiea gigantea Genome sequencing and assembly v2.</title>
        <authorList>
            <person name="Copetti D."/>
            <person name="Sanderson M.J."/>
            <person name="Burquez A."/>
            <person name="Wojciechowski M.F."/>
        </authorList>
    </citation>
    <scope>NUCLEOTIDE SEQUENCE</scope>
    <source>
        <strain evidence="2">SGP5-SGP5p</strain>
        <tissue evidence="2">Aerial part</tissue>
    </source>
</reference>
<feature type="compositionally biased region" description="Low complexity" evidence="1">
    <location>
        <begin position="247"/>
        <end position="271"/>
    </location>
</feature>
<organism evidence="2 3">
    <name type="scientific">Carnegiea gigantea</name>
    <dbReference type="NCBI Taxonomy" id="171969"/>
    <lineage>
        <taxon>Eukaryota</taxon>
        <taxon>Viridiplantae</taxon>
        <taxon>Streptophyta</taxon>
        <taxon>Embryophyta</taxon>
        <taxon>Tracheophyta</taxon>
        <taxon>Spermatophyta</taxon>
        <taxon>Magnoliopsida</taxon>
        <taxon>eudicotyledons</taxon>
        <taxon>Gunneridae</taxon>
        <taxon>Pentapetalae</taxon>
        <taxon>Caryophyllales</taxon>
        <taxon>Cactineae</taxon>
        <taxon>Cactaceae</taxon>
        <taxon>Cactoideae</taxon>
        <taxon>Echinocereeae</taxon>
        <taxon>Carnegiea</taxon>
    </lineage>
</organism>
<feature type="region of interest" description="Disordered" evidence="1">
    <location>
        <begin position="123"/>
        <end position="178"/>
    </location>
</feature>
<dbReference type="PANTHER" id="PTHR47067:SF16">
    <property type="entry name" value="TPX2 (TARGETING PROTEIN FOR XKLP2) PROTEIN FAMILY"/>
    <property type="match status" value="1"/>
</dbReference>
<evidence type="ECO:0000313" key="2">
    <source>
        <dbReference type="EMBL" id="KAJ8438586.1"/>
    </source>
</evidence>
<dbReference type="AlphaFoldDB" id="A0A9Q1QEH2"/>
<feature type="compositionally biased region" description="Basic and acidic residues" evidence="1">
    <location>
        <begin position="289"/>
        <end position="299"/>
    </location>
</feature>
<proteinExistence type="predicted"/>
<feature type="compositionally biased region" description="Low complexity" evidence="1">
    <location>
        <begin position="143"/>
        <end position="152"/>
    </location>
</feature>
<protein>
    <recommendedName>
        <fullName evidence="4">TPX2 C-terminal domain-containing protein</fullName>
    </recommendedName>
</protein>
<feature type="region of interest" description="Disordered" evidence="1">
    <location>
        <begin position="473"/>
        <end position="545"/>
    </location>
</feature>
<evidence type="ECO:0000256" key="1">
    <source>
        <dbReference type="SAM" id="MobiDB-lite"/>
    </source>
</evidence>
<dbReference type="InterPro" id="IPR044216">
    <property type="entry name" value="WDL7"/>
</dbReference>
<dbReference type="Proteomes" id="UP001153076">
    <property type="component" value="Unassembled WGS sequence"/>
</dbReference>
<dbReference type="OrthoDB" id="621651at2759"/>
<keyword evidence="3" id="KW-1185">Reference proteome</keyword>
<gene>
    <name evidence="2" type="ORF">Cgig2_024675</name>
</gene>
<evidence type="ECO:0008006" key="4">
    <source>
        <dbReference type="Google" id="ProtNLM"/>
    </source>
</evidence>
<name>A0A9Q1QEH2_9CARY</name>
<accession>A0A9Q1QEH2</accession>
<feature type="region of interest" description="Disordered" evidence="1">
    <location>
        <begin position="234"/>
        <end position="309"/>
    </location>
</feature>
<evidence type="ECO:0000313" key="3">
    <source>
        <dbReference type="Proteomes" id="UP001153076"/>
    </source>
</evidence>